<dbReference type="Proteomes" id="UP000013827">
    <property type="component" value="Unassembled WGS sequence"/>
</dbReference>
<protein>
    <submittedName>
        <fullName evidence="1">Uncharacterized protein</fullName>
    </submittedName>
</protein>
<dbReference type="AlphaFoldDB" id="A0A0D3J7U9"/>
<evidence type="ECO:0000313" key="2">
    <source>
        <dbReference type="Proteomes" id="UP000013827"/>
    </source>
</evidence>
<dbReference type="PaxDb" id="2903-EOD19584"/>
<dbReference type="KEGG" id="ehx:EMIHUDRAFT_209205"/>
<evidence type="ECO:0000313" key="1">
    <source>
        <dbReference type="EnsemblProtists" id="EOD19584"/>
    </source>
</evidence>
<sequence>MDALCQPPFTFVVAGKKMELDSMGSLLNFDKMKEMGWRKTTIQDVAVMHGDESQVHVSAILERHMADGAIEETCSVFFLTKVDEHYRLMVGGNATAGGSTLVGAISGK</sequence>
<dbReference type="GeneID" id="17265085"/>
<accession>A0A0D3J7U9</accession>
<reference evidence="2" key="1">
    <citation type="journal article" date="2013" name="Nature">
        <title>Pan genome of the phytoplankton Emiliania underpins its global distribution.</title>
        <authorList>
            <person name="Read B.A."/>
            <person name="Kegel J."/>
            <person name="Klute M.J."/>
            <person name="Kuo A."/>
            <person name="Lefebvre S.C."/>
            <person name="Maumus F."/>
            <person name="Mayer C."/>
            <person name="Miller J."/>
            <person name="Monier A."/>
            <person name="Salamov A."/>
            <person name="Young J."/>
            <person name="Aguilar M."/>
            <person name="Claverie J.M."/>
            <person name="Frickenhaus S."/>
            <person name="Gonzalez K."/>
            <person name="Herman E.K."/>
            <person name="Lin Y.C."/>
            <person name="Napier J."/>
            <person name="Ogata H."/>
            <person name="Sarno A.F."/>
            <person name="Shmutz J."/>
            <person name="Schroeder D."/>
            <person name="de Vargas C."/>
            <person name="Verret F."/>
            <person name="von Dassow P."/>
            <person name="Valentin K."/>
            <person name="Van de Peer Y."/>
            <person name="Wheeler G."/>
            <person name="Dacks J.B."/>
            <person name="Delwiche C.F."/>
            <person name="Dyhrman S.T."/>
            <person name="Glockner G."/>
            <person name="John U."/>
            <person name="Richards T."/>
            <person name="Worden A.Z."/>
            <person name="Zhang X."/>
            <person name="Grigoriev I.V."/>
            <person name="Allen A.E."/>
            <person name="Bidle K."/>
            <person name="Borodovsky M."/>
            <person name="Bowler C."/>
            <person name="Brownlee C."/>
            <person name="Cock J.M."/>
            <person name="Elias M."/>
            <person name="Gladyshev V.N."/>
            <person name="Groth M."/>
            <person name="Guda C."/>
            <person name="Hadaegh A."/>
            <person name="Iglesias-Rodriguez M.D."/>
            <person name="Jenkins J."/>
            <person name="Jones B.M."/>
            <person name="Lawson T."/>
            <person name="Leese F."/>
            <person name="Lindquist E."/>
            <person name="Lobanov A."/>
            <person name="Lomsadze A."/>
            <person name="Malik S.B."/>
            <person name="Marsh M.E."/>
            <person name="Mackinder L."/>
            <person name="Mock T."/>
            <person name="Mueller-Roeber B."/>
            <person name="Pagarete A."/>
            <person name="Parker M."/>
            <person name="Probert I."/>
            <person name="Quesneville H."/>
            <person name="Raines C."/>
            <person name="Rensing S.A."/>
            <person name="Riano-Pachon D.M."/>
            <person name="Richier S."/>
            <person name="Rokitta S."/>
            <person name="Shiraiwa Y."/>
            <person name="Soanes D.M."/>
            <person name="van der Giezen M."/>
            <person name="Wahlund T.M."/>
            <person name="Williams B."/>
            <person name="Wilson W."/>
            <person name="Wolfe G."/>
            <person name="Wurch L.L."/>
        </authorList>
    </citation>
    <scope>NUCLEOTIDE SEQUENCE</scope>
</reference>
<dbReference type="RefSeq" id="XP_005772013.1">
    <property type="nucleotide sequence ID" value="XM_005771956.1"/>
</dbReference>
<proteinExistence type="predicted"/>
<reference evidence="1" key="2">
    <citation type="submission" date="2024-10" db="UniProtKB">
        <authorList>
            <consortium name="EnsemblProtists"/>
        </authorList>
    </citation>
    <scope>IDENTIFICATION</scope>
</reference>
<organism evidence="1 2">
    <name type="scientific">Emiliania huxleyi (strain CCMP1516)</name>
    <dbReference type="NCBI Taxonomy" id="280463"/>
    <lineage>
        <taxon>Eukaryota</taxon>
        <taxon>Haptista</taxon>
        <taxon>Haptophyta</taxon>
        <taxon>Prymnesiophyceae</taxon>
        <taxon>Isochrysidales</taxon>
        <taxon>Noelaerhabdaceae</taxon>
        <taxon>Emiliania</taxon>
    </lineage>
</organism>
<dbReference type="HOGENOM" id="CLU_2202003_0_0_1"/>
<name>A0A0D3J7U9_EMIH1</name>
<dbReference type="EnsemblProtists" id="EOD19584">
    <property type="protein sequence ID" value="EOD19584"/>
    <property type="gene ID" value="EMIHUDRAFT_209205"/>
</dbReference>
<keyword evidence="2" id="KW-1185">Reference proteome</keyword>